<accession>A0A2U1AUK6</accession>
<dbReference type="AlphaFoldDB" id="A0A2U1AUK6"/>
<dbReference type="EMBL" id="QEKH01000018">
    <property type="protein sequence ID" value="PVY40104.1"/>
    <property type="molecule type" value="Genomic_DNA"/>
</dbReference>
<evidence type="ECO:0000313" key="1">
    <source>
        <dbReference type="EMBL" id="PVY40104.1"/>
    </source>
</evidence>
<evidence type="ECO:0000313" key="2">
    <source>
        <dbReference type="Proteomes" id="UP000245959"/>
    </source>
</evidence>
<organism evidence="1 2">
    <name type="scientific">Victivallis vadensis</name>
    <dbReference type="NCBI Taxonomy" id="172901"/>
    <lineage>
        <taxon>Bacteria</taxon>
        <taxon>Pseudomonadati</taxon>
        <taxon>Lentisphaerota</taxon>
        <taxon>Lentisphaeria</taxon>
        <taxon>Victivallales</taxon>
        <taxon>Victivallaceae</taxon>
        <taxon>Victivallis</taxon>
    </lineage>
</organism>
<dbReference type="Proteomes" id="UP000245959">
    <property type="component" value="Unassembled WGS sequence"/>
</dbReference>
<keyword evidence="2" id="KW-1185">Reference proteome</keyword>
<proteinExistence type="predicted"/>
<reference evidence="1 2" key="1">
    <citation type="submission" date="2018-04" db="EMBL/GenBank/DDBJ databases">
        <title>Genomic Encyclopedia of Type Strains, Phase IV (KMG-IV): sequencing the most valuable type-strain genomes for metagenomic binning, comparative biology and taxonomic classification.</title>
        <authorList>
            <person name="Goeker M."/>
        </authorList>
    </citation>
    <scope>NUCLEOTIDE SEQUENCE [LARGE SCALE GENOMIC DNA]</scope>
    <source>
        <strain evidence="1 2">DSM 14823</strain>
    </source>
</reference>
<sequence>MVLRRMEIVCTLDNQLQNASLMKFWIIPKYLEERYWLEKIKAGNGLPFFANENGAIEF</sequence>
<protein>
    <submittedName>
        <fullName evidence="1">Uncharacterized protein</fullName>
    </submittedName>
</protein>
<comment type="caution">
    <text evidence="1">The sequence shown here is derived from an EMBL/GenBank/DDBJ whole genome shotgun (WGS) entry which is preliminary data.</text>
</comment>
<gene>
    <name evidence="1" type="ORF">C8D82_118105</name>
</gene>
<name>A0A2U1AUK6_9BACT</name>